<dbReference type="InterPro" id="IPR050406">
    <property type="entry name" value="FGGY_Carb_Kinase"/>
</dbReference>
<dbReference type="Proteomes" id="UP000476064">
    <property type="component" value="Chromosome"/>
</dbReference>
<keyword evidence="3 6" id="KW-0418">Kinase</keyword>
<feature type="domain" description="Carbohydrate kinase FGGY C-terminal" evidence="5">
    <location>
        <begin position="263"/>
        <end position="456"/>
    </location>
</feature>
<comment type="similarity">
    <text evidence="1">Belongs to the FGGY kinase family.</text>
</comment>
<dbReference type="Pfam" id="PF02782">
    <property type="entry name" value="FGGY_C"/>
    <property type="match status" value="1"/>
</dbReference>
<proteinExistence type="inferred from homology"/>
<dbReference type="Gene3D" id="3.30.420.40">
    <property type="match status" value="2"/>
</dbReference>
<dbReference type="PANTHER" id="PTHR43095">
    <property type="entry name" value="SUGAR KINASE"/>
    <property type="match status" value="1"/>
</dbReference>
<dbReference type="RefSeq" id="WP_162357560.1">
    <property type="nucleotide sequence ID" value="NZ_CP048209.1"/>
</dbReference>
<dbReference type="InterPro" id="IPR043129">
    <property type="entry name" value="ATPase_NBD"/>
</dbReference>
<keyword evidence="2" id="KW-0808">Transferase</keyword>
<dbReference type="InterPro" id="IPR018485">
    <property type="entry name" value="FGGY_C"/>
</dbReference>
<evidence type="ECO:0000313" key="6">
    <source>
        <dbReference type="EMBL" id="QHT61121.1"/>
    </source>
</evidence>
<reference evidence="6 7" key="1">
    <citation type="submission" date="2020-01" db="EMBL/GenBank/DDBJ databases">
        <title>Paenibacillus sp. nov., isolated from tomato rhizosphere.</title>
        <authorList>
            <person name="Weon H.-Y."/>
            <person name="Lee S.A."/>
        </authorList>
    </citation>
    <scope>NUCLEOTIDE SEQUENCE [LARGE SCALE GENOMIC DNA]</scope>
    <source>
        <strain evidence="6 7">12200R-189</strain>
    </source>
</reference>
<evidence type="ECO:0000256" key="3">
    <source>
        <dbReference type="ARBA" id="ARBA00022777"/>
    </source>
</evidence>
<dbReference type="InterPro" id="IPR000577">
    <property type="entry name" value="Carb_kinase_FGGY"/>
</dbReference>
<feature type="domain" description="Carbohydrate kinase FGGY N-terminal" evidence="4">
    <location>
        <begin position="9"/>
        <end position="250"/>
    </location>
</feature>
<sequence>MPARDLTLVSIDVGTTHCKAALLSEQGEILRLSKMKTISYADNGWVYYNPEQLWTGIAGLIREVVTTAAGESEVSVGAIGITSMAETGVLIDPATGEAKSPFIPWFSKCSVPQAEDMAAEGNARERFMATGLHASFKYGLAKLLWLRQHRSEALHDAVWLSASDFIAYKLTGALATDYTLAARTFAFRTDKKAWDLEWIRHFGFLPSLFPEAAPSGAVIGRVRAESAVQAGLRKDIPVVIAGHDHIAASLALGVIRPGQVMDSMGTAETLVGVMDDRELTEEDFHSGLAFGCHPAAGRRFWMGGLSASGGSVEWFRSVWSDPPMSYEQLLQLLTERSDHHHAGTPTGILYFPYLSGSGAPEPDARARAAFIGLNAEHGLPDMLTALLEGTAYEMEWIRRAGEKATNASIQELILTGGGTHNPVWLQTKANVSGCLLRNPELPEAALTGAAMLAGVGAGVYADIEQAAASVSASHGHQVVLPQERSHAQYKVLFEEGYLPLQQPLRHYYRRL</sequence>
<gene>
    <name evidence="6" type="ORF">GXP70_14940</name>
</gene>
<dbReference type="CDD" id="cd07773">
    <property type="entry name" value="ASKHA_NBD_FGGY_FK"/>
    <property type="match status" value="1"/>
</dbReference>
<dbReference type="AlphaFoldDB" id="A0A6C0G052"/>
<dbReference type="KEGG" id="plyc:GXP70_14940"/>
<name>A0A6C0G052_9BACL</name>
<dbReference type="GO" id="GO:0016301">
    <property type="term" value="F:kinase activity"/>
    <property type="evidence" value="ECO:0007669"/>
    <property type="project" value="UniProtKB-KW"/>
</dbReference>
<dbReference type="SUPFAM" id="SSF53067">
    <property type="entry name" value="Actin-like ATPase domain"/>
    <property type="match status" value="2"/>
</dbReference>
<keyword evidence="7" id="KW-1185">Reference proteome</keyword>
<dbReference type="Pfam" id="PF00370">
    <property type="entry name" value="FGGY_N"/>
    <property type="match status" value="1"/>
</dbReference>
<evidence type="ECO:0000259" key="4">
    <source>
        <dbReference type="Pfam" id="PF00370"/>
    </source>
</evidence>
<organism evidence="6 7">
    <name type="scientific">Paenibacillus lycopersici</name>
    <dbReference type="NCBI Taxonomy" id="2704462"/>
    <lineage>
        <taxon>Bacteria</taxon>
        <taxon>Bacillati</taxon>
        <taxon>Bacillota</taxon>
        <taxon>Bacilli</taxon>
        <taxon>Bacillales</taxon>
        <taxon>Paenibacillaceae</taxon>
        <taxon>Paenibacillus</taxon>
    </lineage>
</organism>
<evidence type="ECO:0000256" key="1">
    <source>
        <dbReference type="ARBA" id="ARBA00009156"/>
    </source>
</evidence>
<protein>
    <submittedName>
        <fullName evidence="6">Carbohydrate kinase</fullName>
    </submittedName>
</protein>
<accession>A0A6C0G052</accession>
<evidence type="ECO:0000313" key="7">
    <source>
        <dbReference type="Proteomes" id="UP000476064"/>
    </source>
</evidence>
<dbReference type="PANTHER" id="PTHR43095:SF5">
    <property type="entry name" value="XYLULOSE KINASE"/>
    <property type="match status" value="1"/>
</dbReference>
<dbReference type="GO" id="GO:0005975">
    <property type="term" value="P:carbohydrate metabolic process"/>
    <property type="evidence" value="ECO:0007669"/>
    <property type="project" value="InterPro"/>
</dbReference>
<dbReference type="EMBL" id="CP048209">
    <property type="protein sequence ID" value="QHT61121.1"/>
    <property type="molecule type" value="Genomic_DNA"/>
</dbReference>
<dbReference type="PIRSF" id="PIRSF000538">
    <property type="entry name" value="GlpK"/>
    <property type="match status" value="1"/>
</dbReference>
<evidence type="ECO:0000256" key="2">
    <source>
        <dbReference type="ARBA" id="ARBA00022679"/>
    </source>
</evidence>
<dbReference type="InterPro" id="IPR018484">
    <property type="entry name" value="FGGY_N"/>
</dbReference>
<evidence type="ECO:0000259" key="5">
    <source>
        <dbReference type="Pfam" id="PF02782"/>
    </source>
</evidence>